<accession>A0A370DH78</accession>
<dbReference type="PANTHER" id="PTHR31240:SF0">
    <property type="entry name" value="MATERNAL EFFECT EMBRYO ARREST 18"/>
    <property type="match status" value="1"/>
</dbReference>
<name>A0A370DH78_9GAMM</name>
<sequence length="397" mass="44035">MATVKVTRLAKIPDLVRINRYSRAPELGPRLLFFSGGSALTGVCQVLKQYTHNSTHLVTPFDSGGSSATLRKAFDMPSIGDLRSRLIALADDSVTGNPEVYSLFAHRFAKEAKNRDLLRQLDNMILGRDRMVEPISNPMRRLIRHQLGYFREAMPKRFDLRGASIGNLILAGGYLNNHQHLDPIIFLFSKLVEVRGMVRAVVNDHLHLGAKLEDGSQVIGQHRLTGKEVTPLASPIKKLFLSSRLDRAVLAEAILRKKNRKLIQRSELICYPPGSFYTSLLANLLPRGVGRAIVETDCPKVYIPNLGQDPEQIGMTSDRMVQALLAQLRADVPDASDDNRLLNYVLMDGRKGAYPSSLSNGLMKELGVQVVQTPLVSKRSAPYYDAELLVAALLSMT</sequence>
<dbReference type="InterPro" id="IPR027591">
    <property type="entry name" value="CofD-rel_GAK"/>
</dbReference>
<gene>
    <name evidence="1" type="ORF">DIZ78_13395</name>
</gene>
<dbReference type="EMBL" id="QFXE01000018">
    <property type="protein sequence ID" value="RDH83516.1"/>
    <property type="molecule type" value="Genomic_DNA"/>
</dbReference>
<dbReference type="Gene3D" id="3.40.50.10680">
    <property type="entry name" value="CofD-like domains"/>
    <property type="match status" value="1"/>
</dbReference>
<dbReference type="InterPro" id="IPR038136">
    <property type="entry name" value="CofD-like_dom_sf"/>
</dbReference>
<reference evidence="1 2" key="1">
    <citation type="journal article" date="2018" name="ISME J.">
        <title>Endosymbiont genomes yield clues of tubeworm success.</title>
        <authorList>
            <person name="Li Y."/>
            <person name="Liles M.R."/>
            <person name="Halanych K.M."/>
        </authorList>
    </citation>
    <scope>NUCLEOTIDE SEQUENCE [LARGE SCALE GENOMIC DNA]</scope>
    <source>
        <strain evidence="1">A1462</strain>
    </source>
</reference>
<dbReference type="CDD" id="cd07187">
    <property type="entry name" value="YvcK_like"/>
    <property type="match status" value="1"/>
</dbReference>
<evidence type="ECO:0000313" key="2">
    <source>
        <dbReference type="Proteomes" id="UP000254771"/>
    </source>
</evidence>
<dbReference type="PANTHER" id="PTHR31240">
    <property type="entry name" value="MATERNAL EFFECT EMBRYO ARREST 18"/>
    <property type="match status" value="1"/>
</dbReference>
<dbReference type="NCBIfam" id="TIGR04357">
    <property type="entry name" value="CofD_rel_GAK"/>
    <property type="match status" value="1"/>
</dbReference>
<dbReference type="Proteomes" id="UP000254771">
    <property type="component" value="Unassembled WGS sequence"/>
</dbReference>
<dbReference type="InterPro" id="IPR002882">
    <property type="entry name" value="CofD"/>
</dbReference>
<dbReference type="Pfam" id="PF01933">
    <property type="entry name" value="CofD"/>
    <property type="match status" value="1"/>
</dbReference>
<dbReference type="SUPFAM" id="SSF142338">
    <property type="entry name" value="CofD-like"/>
    <property type="match status" value="1"/>
</dbReference>
<evidence type="ECO:0000313" key="1">
    <source>
        <dbReference type="EMBL" id="RDH83516.1"/>
    </source>
</evidence>
<dbReference type="GO" id="GO:0043743">
    <property type="term" value="F:LPPG:FO 2-phospho-L-lactate transferase activity"/>
    <property type="evidence" value="ECO:0007669"/>
    <property type="project" value="InterPro"/>
</dbReference>
<keyword evidence="2" id="KW-1185">Reference proteome</keyword>
<organism evidence="1 2">
    <name type="scientific">endosymbiont of Escarpia spicata</name>
    <dbReference type="NCBI Taxonomy" id="2200908"/>
    <lineage>
        <taxon>Bacteria</taxon>
        <taxon>Pseudomonadati</taxon>
        <taxon>Pseudomonadota</taxon>
        <taxon>Gammaproteobacteria</taxon>
        <taxon>sulfur-oxidizing symbionts</taxon>
    </lineage>
</organism>
<proteinExistence type="predicted"/>
<protein>
    <submittedName>
        <fullName evidence="1">GAK system CofD-like protein</fullName>
    </submittedName>
</protein>
<dbReference type="AlphaFoldDB" id="A0A370DH78"/>
<comment type="caution">
    <text evidence="1">The sequence shown here is derived from an EMBL/GenBank/DDBJ whole genome shotgun (WGS) entry which is preliminary data.</text>
</comment>